<organism evidence="2 3">
    <name type="scientific">Symbiodinium microadriaticum</name>
    <name type="common">Dinoflagellate</name>
    <name type="synonym">Zooxanthella microadriatica</name>
    <dbReference type="NCBI Taxonomy" id="2951"/>
    <lineage>
        <taxon>Eukaryota</taxon>
        <taxon>Sar</taxon>
        <taxon>Alveolata</taxon>
        <taxon>Dinophyceae</taxon>
        <taxon>Suessiales</taxon>
        <taxon>Symbiodiniaceae</taxon>
        <taxon>Symbiodinium</taxon>
    </lineage>
</organism>
<dbReference type="EMBL" id="LSRX01000390">
    <property type="protein sequence ID" value="OLP98636.1"/>
    <property type="molecule type" value="Genomic_DNA"/>
</dbReference>
<proteinExistence type="predicted"/>
<feature type="region of interest" description="Disordered" evidence="1">
    <location>
        <begin position="252"/>
        <end position="282"/>
    </location>
</feature>
<feature type="region of interest" description="Disordered" evidence="1">
    <location>
        <begin position="63"/>
        <end position="86"/>
    </location>
</feature>
<evidence type="ECO:0000256" key="1">
    <source>
        <dbReference type="SAM" id="MobiDB-lite"/>
    </source>
</evidence>
<name>A0A1Q9DTY7_SYMMI</name>
<feature type="compositionally biased region" description="Low complexity" evidence="1">
    <location>
        <begin position="66"/>
        <end position="77"/>
    </location>
</feature>
<evidence type="ECO:0000313" key="3">
    <source>
        <dbReference type="Proteomes" id="UP000186817"/>
    </source>
</evidence>
<reference evidence="2 3" key="1">
    <citation type="submission" date="2016-02" db="EMBL/GenBank/DDBJ databases">
        <title>Genome analysis of coral dinoflagellate symbionts highlights evolutionary adaptations to a symbiotic lifestyle.</title>
        <authorList>
            <person name="Aranda M."/>
            <person name="Li Y."/>
            <person name="Liew Y.J."/>
            <person name="Baumgarten S."/>
            <person name="Simakov O."/>
            <person name="Wilson M."/>
            <person name="Piel J."/>
            <person name="Ashoor H."/>
            <person name="Bougouffa S."/>
            <person name="Bajic V.B."/>
            <person name="Ryu T."/>
            <person name="Ravasi T."/>
            <person name="Bayer T."/>
            <person name="Micklem G."/>
            <person name="Kim H."/>
            <person name="Bhak J."/>
            <person name="Lajeunesse T.C."/>
            <person name="Voolstra C.R."/>
        </authorList>
    </citation>
    <scope>NUCLEOTIDE SEQUENCE [LARGE SCALE GENOMIC DNA]</scope>
    <source>
        <strain evidence="2 3">CCMP2467</strain>
    </source>
</reference>
<accession>A0A1Q9DTY7</accession>
<keyword evidence="3" id="KW-1185">Reference proteome</keyword>
<protein>
    <submittedName>
        <fullName evidence="2">Uncharacterized protein</fullName>
    </submittedName>
</protein>
<dbReference type="AlphaFoldDB" id="A0A1Q9DTY7"/>
<gene>
    <name evidence="2" type="ORF">AK812_SmicGene18879</name>
</gene>
<dbReference type="Proteomes" id="UP000186817">
    <property type="component" value="Unassembled WGS sequence"/>
</dbReference>
<evidence type="ECO:0000313" key="2">
    <source>
        <dbReference type="EMBL" id="OLP98636.1"/>
    </source>
</evidence>
<sequence length="282" mass="29971">MPPTGVHGRTRRHQAGALAALFRPLLDTSATGTPPSTRATEQAARFLRSEGFSAPTWATLLEEDAAAPAPRTTRPAPGGRPGWQRAASKALDKSALEMIFNDIDLTPRALLLSQAGDAASCAFTPPPTSADTWVPDAEYRVMLLRKLRLPLPLALKRCPCGGRLDEYGDHRSACAQVGVLARRASPLERAAARICKEGAQIAVDATIVSPVRRDGQLTTNRALPSTRQSTANTELTRNCGRLGAAACHGGLRRGSWRASQPRHPDVLATARTGKGSPAGDRP</sequence>
<comment type="caution">
    <text evidence="2">The sequence shown here is derived from an EMBL/GenBank/DDBJ whole genome shotgun (WGS) entry which is preliminary data.</text>
</comment>